<dbReference type="PANTHER" id="PTHR46599:SF3">
    <property type="entry name" value="PIGGYBAC TRANSPOSABLE ELEMENT-DERIVED PROTEIN 4"/>
    <property type="match status" value="1"/>
</dbReference>
<dbReference type="PANTHER" id="PTHR46599">
    <property type="entry name" value="PIGGYBAC TRANSPOSABLE ELEMENT-DERIVED PROTEIN 4"/>
    <property type="match status" value="1"/>
</dbReference>
<sequence length="282" mass="32764">MPDFFTYDCHLPSHIRHDREFLLDFIEEEKEDNTFDDFGSEGKTEVILEDEIESNSEEQASEDELPETVIAKRKDYFICKGVLQASYPKRSKSKNPKGKNICKIQPGLKSWVIDITDEASAFQKIVDGEMVEDIVKFTNLYIEHKCTEIGMPTSVTEILVLFGAVFLIAIKHGHHTNVLELWNPDGTGIIALRTIMSYRRFLFLLRCIRFDDSTTREVEKCLVQPFENENRNLTTDNWYMDYSLAHYLLTKKITLLGTIRKNKSEILSECQPNKSWSHMYSE</sequence>
<comment type="caution">
    <text evidence="2">The sequence shown here is derived from an EMBL/GenBank/DDBJ whole genome shotgun (WGS) entry which is preliminary data.</text>
</comment>
<gene>
    <name evidence="2" type="ORF">J437_LFUL014506</name>
</gene>
<evidence type="ECO:0000259" key="1">
    <source>
        <dbReference type="Pfam" id="PF13843"/>
    </source>
</evidence>
<organism evidence="2 3">
    <name type="scientific">Ladona fulva</name>
    <name type="common">Scarce chaser dragonfly</name>
    <name type="synonym">Libellula fulva</name>
    <dbReference type="NCBI Taxonomy" id="123851"/>
    <lineage>
        <taxon>Eukaryota</taxon>
        <taxon>Metazoa</taxon>
        <taxon>Ecdysozoa</taxon>
        <taxon>Arthropoda</taxon>
        <taxon>Hexapoda</taxon>
        <taxon>Insecta</taxon>
        <taxon>Pterygota</taxon>
        <taxon>Palaeoptera</taxon>
        <taxon>Odonata</taxon>
        <taxon>Epiprocta</taxon>
        <taxon>Anisoptera</taxon>
        <taxon>Libelluloidea</taxon>
        <taxon>Libellulidae</taxon>
        <taxon>Ladona</taxon>
    </lineage>
</organism>
<reference evidence="2" key="1">
    <citation type="submission" date="2013-04" db="EMBL/GenBank/DDBJ databases">
        <authorList>
            <person name="Qu J."/>
            <person name="Murali S.C."/>
            <person name="Bandaranaike D."/>
            <person name="Bellair M."/>
            <person name="Blankenburg K."/>
            <person name="Chao H."/>
            <person name="Dinh H."/>
            <person name="Doddapaneni H."/>
            <person name="Downs B."/>
            <person name="Dugan-Rocha S."/>
            <person name="Elkadiri S."/>
            <person name="Gnanaolivu R.D."/>
            <person name="Hernandez B."/>
            <person name="Javaid M."/>
            <person name="Jayaseelan J.C."/>
            <person name="Lee S."/>
            <person name="Li M."/>
            <person name="Ming W."/>
            <person name="Munidasa M."/>
            <person name="Muniz J."/>
            <person name="Nguyen L."/>
            <person name="Ongeri F."/>
            <person name="Osuji N."/>
            <person name="Pu L.-L."/>
            <person name="Puazo M."/>
            <person name="Qu C."/>
            <person name="Quiroz J."/>
            <person name="Raj R."/>
            <person name="Weissenberger G."/>
            <person name="Xin Y."/>
            <person name="Zou X."/>
            <person name="Han Y."/>
            <person name="Richards S."/>
            <person name="Worley K."/>
            <person name="Muzny D."/>
            <person name="Gibbs R."/>
        </authorList>
    </citation>
    <scope>NUCLEOTIDE SEQUENCE</scope>
    <source>
        <strain evidence="2">Sampled in the wild</strain>
    </source>
</reference>
<evidence type="ECO:0000313" key="3">
    <source>
        <dbReference type="Proteomes" id="UP000792457"/>
    </source>
</evidence>
<reference evidence="2" key="2">
    <citation type="submission" date="2017-10" db="EMBL/GenBank/DDBJ databases">
        <title>Ladona fulva Genome sequencing and assembly.</title>
        <authorList>
            <person name="Murali S."/>
            <person name="Richards S."/>
            <person name="Bandaranaike D."/>
            <person name="Bellair M."/>
            <person name="Blankenburg K."/>
            <person name="Chao H."/>
            <person name="Dinh H."/>
            <person name="Doddapaneni H."/>
            <person name="Dugan-Rocha S."/>
            <person name="Elkadiri S."/>
            <person name="Gnanaolivu R."/>
            <person name="Hernandez B."/>
            <person name="Skinner E."/>
            <person name="Javaid M."/>
            <person name="Lee S."/>
            <person name="Li M."/>
            <person name="Ming W."/>
            <person name="Munidasa M."/>
            <person name="Muniz J."/>
            <person name="Nguyen L."/>
            <person name="Hughes D."/>
            <person name="Osuji N."/>
            <person name="Pu L.-L."/>
            <person name="Puazo M."/>
            <person name="Qu C."/>
            <person name="Quiroz J."/>
            <person name="Raj R."/>
            <person name="Weissenberger G."/>
            <person name="Xin Y."/>
            <person name="Zou X."/>
            <person name="Han Y."/>
            <person name="Worley K."/>
            <person name="Muzny D."/>
            <person name="Gibbs R."/>
        </authorList>
    </citation>
    <scope>NUCLEOTIDE SEQUENCE</scope>
    <source>
        <strain evidence="2">Sampled in the wild</strain>
    </source>
</reference>
<accession>A0A8K0P984</accession>
<proteinExistence type="predicted"/>
<keyword evidence="3" id="KW-1185">Reference proteome</keyword>
<dbReference type="InterPro" id="IPR029526">
    <property type="entry name" value="PGBD"/>
</dbReference>
<dbReference type="AlphaFoldDB" id="A0A8K0P984"/>
<dbReference type="OrthoDB" id="6770266at2759"/>
<feature type="domain" description="PiggyBac transposable element-derived protein" evidence="1">
    <location>
        <begin position="220"/>
        <end position="266"/>
    </location>
</feature>
<evidence type="ECO:0000313" key="2">
    <source>
        <dbReference type="EMBL" id="KAG8236658.1"/>
    </source>
</evidence>
<protein>
    <recommendedName>
        <fullName evidence="1">PiggyBac transposable element-derived protein domain-containing protein</fullName>
    </recommendedName>
</protein>
<feature type="domain" description="PiggyBac transposable element-derived protein" evidence="1">
    <location>
        <begin position="119"/>
        <end position="218"/>
    </location>
</feature>
<dbReference type="EMBL" id="KZ309057">
    <property type="protein sequence ID" value="KAG8236658.1"/>
    <property type="molecule type" value="Genomic_DNA"/>
</dbReference>
<name>A0A8K0P984_LADFU</name>
<dbReference type="Proteomes" id="UP000792457">
    <property type="component" value="Unassembled WGS sequence"/>
</dbReference>
<dbReference type="Pfam" id="PF13843">
    <property type="entry name" value="DDE_Tnp_1_7"/>
    <property type="match status" value="2"/>
</dbReference>